<dbReference type="InterPro" id="IPR052128">
    <property type="entry name" value="Oxidoreductase_NAD-binding"/>
</dbReference>
<dbReference type="Proteomes" id="UP000320333">
    <property type="component" value="Unassembled WGS sequence"/>
</dbReference>
<comment type="caution">
    <text evidence="5">The sequence shown here is derived from an EMBL/GenBank/DDBJ whole genome shotgun (WGS) entry which is preliminary data.</text>
</comment>
<dbReference type="InterPro" id="IPR017927">
    <property type="entry name" value="FAD-bd_FR_type"/>
</dbReference>
<dbReference type="PANTHER" id="PTHR46505:SF1">
    <property type="entry name" value="OXIDOREDUCTASE NAD-BINDING DOMAIN-CONTAINING PROTEIN 1"/>
    <property type="match status" value="1"/>
</dbReference>
<dbReference type="Pfam" id="PF00175">
    <property type="entry name" value="NAD_binding_1"/>
    <property type="match status" value="1"/>
</dbReference>
<dbReference type="CDD" id="cd00322">
    <property type="entry name" value="FNR_like"/>
    <property type="match status" value="1"/>
</dbReference>
<reference evidence="5 6" key="1">
    <citation type="journal article" date="2019" name="Sci. Rep.">
        <title>Comparative genomics of chytrid fungi reveal insights into the obligate biotrophic and pathogenic lifestyle of Synchytrium endobioticum.</title>
        <authorList>
            <person name="van de Vossenberg B.T.L.H."/>
            <person name="Warris S."/>
            <person name="Nguyen H.D.T."/>
            <person name="van Gent-Pelzer M.P.E."/>
            <person name="Joly D.L."/>
            <person name="van de Geest H.C."/>
            <person name="Bonants P.J.M."/>
            <person name="Smith D.S."/>
            <person name="Levesque C.A."/>
            <person name="van der Lee T.A.J."/>
        </authorList>
    </citation>
    <scope>NUCLEOTIDE SEQUENCE [LARGE SCALE GENOMIC DNA]</scope>
    <source>
        <strain evidence="5 6">CBS 675.73</strain>
    </source>
</reference>
<name>A0A507FH10_9FUNG</name>
<keyword evidence="6" id="KW-1185">Reference proteome</keyword>
<gene>
    <name evidence="5" type="ORF">CcCBS67573_g03175</name>
</gene>
<evidence type="ECO:0000256" key="1">
    <source>
        <dbReference type="ARBA" id="ARBA00023002"/>
    </source>
</evidence>
<evidence type="ECO:0000259" key="4">
    <source>
        <dbReference type="PROSITE" id="PS51384"/>
    </source>
</evidence>
<dbReference type="OrthoDB" id="436496at2759"/>
<dbReference type="PANTHER" id="PTHR46505">
    <property type="entry name" value="OXIDOREDUCTASE NAD-BINDING DOMAIN-CONTAINING PROTEIN 1"/>
    <property type="match status" value="1"/>
</dbReference>
<evidence type="ECO:0000256" key="2">
    <source>
        <dbReference type="ARBA" id="ARBA00023027"/>
    </source>
</evidence>
<dbReference type="GO" id="GO:0016491">
    <property type="term" value="F:oxidoreductase activity"/>
    <property type="evidence" value="ECO:0007669"/>
    <property type="project" value="UniProtKB-KW"/>
</dbReference>
<proteinExistence type="predicted"/>
<dbReference type="InterPro" id="IPR001433">
    <property type="entry name" value="OxRdtase_FAD/NAD-bd"/>
</dbReference>
<organism evidence="5 6">
    <name type="scientific">Chytriomyces confervae</name>
    <dbReference type="NCBI Taxonomy" id="246404"/>
    <lineage>
        <taxon>Eukaryota</taxon>
        <taxon>Fungi</taxon>
        <taxon>Fungi incertae sedis</taxon>
        <taxon>Chytridiomycota</taxon>
        <taxon>Chytridiomycota incertae sedis</taxon>
        <taxon>Chytridiomycetes</taxon>
        <taxon>Chytridiales</taxon>
        <taxon>Chytriomycetaceae</taxon>
        <taxon>Chytriomyces</taxon>
    </lineage>
</organism>
<dbReference type="InterPro" id="IPR039261">
    <property type="entry name" value="FNR_nucleotide-bd"/>
</dbReference>
<dbReference type="GO" id="GO:0005739">
    <property type="term" value="C:mitochondrion"/>
    <property type="evidence" value="ECO:0007669"/>
    <property type="project" value="TreeGrafter"/>
</dbReference>
<feature type="domain" description="FAD-binding FR-type" evidence="4">
    <location>
        <begin position="71"/>
        <end position="193"/>
    </location>
</feature>
<protein>
    <recommendedName>
        <fullName evidence="3">Oxidoreductase NAD-binding domain-containing protein 1</fullName>
    </recommendedName>
</protein>
<dbReference type="STRING" id="246404.A0A507FH10"/>
<dbReference type="PROSITE" id="PS51384">
    <property type="entry name" value="FAD_FR"/>
    <property type="match status" value="1"/>
</dbReference>
<evidence type="ECO:0000256" key="3">
    <source>
        <dbReference type="ARBA" id="ARBA00040516"/>
    </source>
</evidence>
<dbReference type="Gene3D" id="3.40.50.80">
    <property type="entry name" value="Nucleotide-binding domain of ferredoxin-NADP reductase (FNR) module"/>
    <property type="match status" value="1"/>
</dbReference>
<sequence>MPFAMGPRLRAHPIGHWLSQVGAGVLSRRPPAALNARAKLLSTTAAVLYTENLTAHHNQDMEDPRYASSQMELNPLAAVSLINIHNATPSTKTFTFRVDAILSISKQADARREFKFRPGQWVELSSAALTNTKTRFSISSPPKQDPAYPQTQFSITVKDAFKNPIVKYLHDAKRFVGDGTQFHAQVGGAFFYRNLESCQSAAASSDPADASKVLMIAGGVGIAPLMSMLEYIVGQHVAGVLAGQHPSSSKKLNVTLLYSVLDEREFLFLDRLKELASTFSVEAGNPLVLDIQCFVTRYAIREGRVGCRHSSETVEQPPPTPADSSAVKFFYGSYITPRLLSDYFLNSGVNVDNTTVYMCGPETLERAVYAILEKLEYPMDRLYFERWWK</sequence>
<keyword evidence="2" id="KW-0520">NAD</keyword>
<evidence type="ECO:0000313" key="5">
    <source>
        <dbReference type="EMBL" id="TPX75554.1"/>
    </source>
</evidence>
<dbReference type="SUPFAM" id="SSF52343">
    <property type="entry name" value="Ferredoxin reductase-like, C-terminal NADP-linked domain"/>
    <property type="match status" value="1"/>
</dbReference>
<dbReference type="AlphaFoldDB" id="A0A507FH10"/>
<dbReference type="Gene3D" id="2.40.30.10">
    <property type="entry name" value="Translation factors"/>
    <property type="match status" value="1"/>
</dbReference>
<evidence type="ECO:0000313" key="6">
    <source>
        <dbReference type="Proteomes" id="UP000320333"/>
    </source>
</evidence>
<keyword evidence="1" id="KW-0560">Oxidoreductase</keyword>
<dbReference type="EMBL" id="QEAP01000077">
    <property type="protein sequence ID" value="TPX75554.1"/>
    <property type="molecule type" value="Genomic_DNA"/>
</dbReference>
<accession>A0A507FH10</accession>